<sequence length="153" mass="17310">MKKILFIFLFAFSLAASAQILKPAKWTFTPSKTSAKVGETIDLVFTAKIDDSWYMYSSELKVDGPLPTTANFTKNDTYALVGKLVPVKPKEKFDDIWGGKVQYFEHEAKFIQKVKIKKANPVIEGKIECQTCTTKDGKCVPNKDKFKFEVKTI</sequence>
<keyword evidence="4" id="KW-1185">Reference proteome</keyword>
<evidence type="ECO:0000259" key="2">
    <source>
        <dbReference type="Pfam" id="PF11412"/>
    </source>
</evidence>
<dbReference type="Proteomes" id="UP000293162">
    <property type="component" value="Unassembled WGS sequence"/>
</dbReference>
<evidence type="ECO:0000256" key="1">
    <source>
        <dbReference type="SAM" id="SignalP"/>
    </source>
</evidence>
<dbReference type="InterPro" id="IPR028250">
    <property type="entry name" value="DsbDN"/>
</dbReference>
<evidence type="ECO:0000313" key="3">
    <source>
        <dbReference type="EMBL" id="RYU96036.1"/>
    </source>
</evidence>
<dbReference type="Gene3D" id="2.60.40.1250">
    <property type="entry name" value="Thiol:disulfide interchange protein DsbD, N-terminal domain"/>
    <property type="match status" value="1"/>
</dbReference>
<protein>
    <recommendedName>
        <fullName evidence="2">Thiol:disulfide interchange protein DsbD N-terminal domain-containing protein</fullName>
    </recommendedName>
</protein>
<dbReference type="EMBL" id="SEWF01000010">
    <property type="protein sequence ID" value="RYU96036.1"/>
    <property type="molecule type" value="Genomic_DNA"/>
</dbReference>
<feature type="domain" description="Thiol:disulfide interchange protein DsbD N-terminal" evidence="2">
    <location>
        <begin position="34"/>
        <end position="147"/>
    </location>
</feature>
<dbReference type="InterPro" id="IPR036929">
    <property type="entry name" value="DsbDN_sf"/>
</dbReference>
<proteinExistence type="predicted"/>
<dbReference type="Pfam" id="PF11412">
    <property type="entry name" value="DsbD_N"/>
    <property type="match status" value="1"/>
</dbReference>
<accession>A0A4Q5M170</accession>
<gene>
    <name evidence="3" type="ORF">EWM59_09055</name>
</gene>
<comment type="caution">
    <text evidence="3">The sequence shown here is derived from an EMBL/GenBank/DDBJ whole genome shotgun (WGS) entry which is preliminary data.</text>
</comment>
<dbReference type="AlphaFoldDB" id="A0A4Q5M170"/>
<organism evidence="3 4">
    <name type="scientific">Emticicia agri</name>
    <dbReference type="NCBI Taxonomy" id="2492393"/>
    <lineage>
        <taxon>Bacteria</taxon>
        <taxon>Pseudomonadati</taxon>
        <taxon>Bacteroidota</taxon>
        <taxon>Cytophagia</taxon>
        <taxon>Cytophagales</taxon>
        <taxon>Leadbetterellaceae</taxon>
        <taxon>Emticicia</taxon>
    </lineage>
</organism>
<feature type="signal peptide" evidence="1">
    <location>
        <begin position="1"/>
        <end position="18"/>
    </location>
</feature>
<keyword evidence="1" id="KW-0732">Signal</keyword>
<dbReference type="RefSeq" id="WP_130020643.1">
    <property type="nucleotide sequence ID" value="NZ_SEWF01000010.1"/>
</dbReference>
<feature type="chain" id="PRO_5020570343" description="Thiol:disulfide interchange protein DsbD N-terminal domain-containing protein" evidence="1">
    <location>
        <begin position="19"/>
        <end position="153"/>
    </location>
</feature>
<name>A0A4Q5M170_9BACT</name>
<dbReference type="OrthoDB" id="767251at2"/>
<evidence type="ECO:0000313" key="4">
    <source>
        <dbReference type="Proteomes" id="UP000293162"/>
    </source>
</evidence>
<reference evidence="3 4" key="1">
    <citation type="submission" date="2019-02" db="EMBL/GenBank/DDBJ databases">
        <title>Bacterial novel species Emticicia sp. 17J42-9 isolated from soil.</title>
        <authorList>
            <person name="Jung H.-Y."/>
        </authorList>
    </citation>
    <scope>NUCLEOTIDE SEQUENCE [LARGE SCALE GENOMIC DNA]</scope>
    <source>
        <strain evidence="3 4">17J42-9</strain>
    </source>
</reference>